<dbReference type="CDD" id="cd00773">
    <property type="entry name" value="HisRS-like_core"/>
    <property type="match status" value="1"/>
</dbReference>
<dbReference type="PIRSF" id="PIRSF001549">
    <property type="entry name" value="His-tRNA_synth"/>
    <property type="match status" value="1"/>
</dbReference>
<dbReference type="PANTHER" id="PTHR43707:SF1">
    <property type="entry name" value="HISTIDINE--TRNA LIGASE, MITOCHONDRIAL-RELATED"/>
    <property type="match status" value="1"/>
</dbReference>
<feature type="region of interest" description="Disordered" evidence="12">
    <location>
        <begin position="1"/>
        <end position="36"/>
    </location>
</feature>
<dbReference type="SUPFAM" id="SSF55681">
    <property type="entry name" value="Class II aaRS and biotin synthetases"/>
    <property type="match status" value="1"/>
</dbReference>
<evidence type="ECO:0000259" key="13">
    <source>
        <dbReference type="PROSITE" id="PS50862"/>
    </source>
</evidence>
<evidence type="ECO:0000256" key="4">
    <source>
        <dbReference type="ARBA" id="ARBA00022598"/>
    </source>
</evidence>
<feature type="binding site" evidence="11">
    <location>
        <position position="281"/>
    </location>
    <ligand>
        <name>L-histidine</name>
        <dbReference type="ChEBI" id="CHEBI:57595"/>
    </ligand>
</feature>
<evidence type="ECO:0000256" key="7">
    <source>
        <dbReference type="ARBA" id="ARBA00022917"/>
    </source>
</evidence>
<dbReference type="InterPro" id="IPR004516">
    <property type="entry name" value="HisRS/HisZ"/>
</dbReference>
<feature type="binding site" evidence="11">
    <location>
        <position position="152"/>
    </location>
    <ligand>
        <name>L-histidine</name>
        <dbReference type="ChEBI" id="CHEBI:57595"/>
    </ligand>
</feature>
<keyword evidence="6 10" id="KW-0067">ATP-binding</keyword>
<feature type="binding site" evidence="11">
    <location>
        <position position="156"/>
    </location>
    <ligand>
        <name>L-histidine</name>
        <dbReference type="ChEBI" id="CHEBI:57595"/>
    </ligand>
</feature>
<dbReference type="GO" id="GO:0006427">
    <property type="term" value="P:histidyl-tRNA aminoacylation"/>
    <property type="evidence" value="ECO:0007669"/>
    <property type="project" value="UniProtKB-UniRule"/>
</dbReference>
<proteinExistence type="inferred from homology"/>
<dbReference type="InterPro" id="IPR004154">
    <property type="entry name" value="Anticodon-bd"/>
</dbReference>
<dbReference type="InterPro" id="IPR041715">
    <property type="entry name" value="HisRS-like_core"/>
</dbReference>
<feature type="domain" description="Aminoacyl-transfer RNA synthetases class-II family profile" evidence="13">
    <location>
        <begin position="48"/>
        <end position="341"/>
    </location>
</feature>
<dbReference type="InterPro" id="IPR045864">
    <property type="entry name" value="aa-tRNA-synth_II/BPL/LPL"/>
</dbReference>
<dbReference type="GO" id="GO:0004821">
    <property type="term" value="F:histidine-tRNA ligase activity"/>
    <property type="evidence" value="ECO:0007669"/>
    <property type="project" value="UniProtKB-UniRule"/>
</dbReference>
<dbReference type="GO" id="GO:0005524">
    <property type="term" value="F:ATP binding"/>
    <property type="evidence" value="ECO:0007669"/>
    <property type="project" value="UniProtKB-UniRule"/>
</dbReference>
<evidence type="ECO:0000256" key="11">
    <source>
        <dbReference type="PIRSR" id="PIRSR001549-1"/>
    </source>
</evidence>
<accession>A0A3R8PDL3</accession>
<evidence type="ECO:0000313" key="14">
    <source>
        <dbReference type="EMBL" id="RRO87998.1"/>
    </source>
</evidence>
<dbReference type="CDD" id="cd00859">
    <property type="entry name" value="HisRS_anticodon"/>
    <property type="match status" value="1"/>
</dbReference>
<gene>
    <name evidence="10" type="primary">hisS</name>
    <name evidence="14" type="ORF">CXF48_01215</name>
</gene>
<dbReference type="PROSITE" id="PS50862">
    <property type="entry name" value="AA_TRNA_LIGASE_II"/>
    <property type="match status" value="1"/>
</dbReference>
<keyword evidence="3 10" id="KW-0963">Cytoplasm</keyword>
<dbReference type="InterPro" id="IPR015807">
    <property type="entry name" value="His-tRNA-ligase"/>
</dbReference>
<dbReference type="InterPro" id="IPR006195">
    <property type="entry name" value="aa-tRNA-synth_II"/>
</dbReference>
<dbReference type="AlphaFoldDB" id="A0A3R8PDL3"/>
<sequence>MTDSPSTPTTEPEQTPATSQAPAAAGQPFSAPKGVPDYVPPASAEFHAVRDAFVARAHEAGYQHIELPVFEETGLYARGVGESTDVVSKEMYTFEDRGGRSVTLRPEGTAGVIRAVIEHNLDRGQLPAKLAYSGPFFRYERPQAGRYRQLQQVGVEAVGVDDPALDAEVIALADRCFRTVGLTGYRLELTSLGDATCRPRYRETLQRFLDGLPLDEATRTRARLNPLRVLDDKRPEMREMLADAPLMLDHLSDGPREHFETVTGLLDDMGVAYTVNPRMVRGLDYYTKTCFEFVHDGLGAQSGIGGGGRYDGLMAQLGGQDLSGIGFGLGVDRTLLALEAEGRSVGTGRRVDVYGVALGAAAKRRMALLVDELRAAGVSADMAYGDRGLKGAMKGADRAGALYALVLGDRELEDGTVALRDLGSHDQEQQELGDVVRVVGERVAQRR</sequence>
<comment type="caution">
    <text evidence="14">The sequence shown here is derived from an EMBL/GenBank/DDBJ whole genome shotgun (WGS) entry which is preliminary data.</text>
</comment>
<feature type="compositionally biased region" description="Low complexity" evidence="12">
    <location>
        <begin position="1"/>
        <end position="28"/>
    </location>
</feature>
<evidence type="ECO:0000256" key="10">
    <source>
        <dbReference type="HAMAP-Rule" id="MF_00127"/>
    </source>
</evidence>
<comment type="subcellular location">
    <subcellularLocation>
        <location evidence="10">Cytoplasm</location>
    </subcellularLocation>
</comment>
<evidence type="ECO:0000256" key="2">
    <source>
        <dbReference type="ARBA" id="ARBA00011738"/>
    </source>
</evidence>
<name>A0A3R8PDL3_9CORY</name>
<evidence type="ECO:0000256" key="6">
    <source>
        <dbReference type="ARBA" id="ARBA00022840"/>
    </source>
</evidence>
<evidence type="ECO:0000256" key="9">
    <source>
        <dbReference type="ARBA" id="ARBA00047639"/>
    </source>
</evidence>
<dbReference type="PANTHER" id="PTHR43707">
    <property type="entry name" value="HISTIDYL-TRNA SYNTHETASE"/>
    <property type="match status" value="1"/>
</dbReference>
<dbReference type="InterPro" id="IPR036621">
    <property type="entry name" value="Anticodon-bd_dom_sf"/>
</dbReference>
<dbReference type="Proteomes" id="UP000276526">
    <property type="component" value="Unassembled WGS sequence"/>
</dbReference>
<comment type="subunit">
    <text evidence="2 10">Homodimer.</text>
</comment>
<comment type="similarity">
    <text evidence="1 10">Belongs to the class-II aminoacyl-tRNA synthetase family.</text>
</comment>
<dbReference type="EMBL" id="PQNK01000001">
    <property type="protein sequence ID" value="RRO87998.1"/>
    <property type="molecule type" value="Genomic_DNA"/>
</dbReference>
<dbReference type="EC" id="6.1.1.21" evidence="10"/>
<evidence type="ECO:0000256" key="1">
    <source>
        <dbReference type="ARBA" id="ARBA00008226"/>
    </source>
</evidence>
<evidence type="ECO:0000256" key="3">
    <source>
        <dbReference type="ARBA" id="ARBA00022490"/>
    </source>
</evidence>
<evidence type="ECO:0000256" key="12">
    <source>
        <dbReference type="SAM" id="MobiDB-lite"/>
    </source>
</evidence>
<feature type="binding site" evidence="11">
    <location>
        <begin position="107"/>
        <end position="109"/>
    </location>
    <ligand>
        <name>L-histidine</name>
        <dbReference type="ChEBI" id="CHEBI:57595"/>
    </ligand>
</feature>
<dbReference type="Gene3D" id="3.30.930.10">
    <property type="entry name" value="Bira Bifunctional Protein, Domain 2"/>
    <property type="match status" value="1"/>
</dbReference>
<dbReference type="Pfam" id="PF13393">
    <property type="entry name" value="tRNA-synt_His"/>
    <property type="match status" value="1"/>
</dbReference>
<keyword evidence="8 10" id="KW-0030">Aminoacyl-tRNA synthetase</keyword>
<keyword evidence="7 10" id="KW-0648">Protein biosynthesis</keyword>
<evidence type="ECO:0000256" key="5">
    <source>
        <dbReference type="ARBA" id="ARBA00022741"/>
    </source>
</evidence>
<keyword evidence="4 10" id="KW-0436">Ligase</keyword>
<dbReference type="SUPFAM" id="SSF52954">
    <property type="entry name" value="Class II aaRS ABD-related"/>
    <property type="match status" value="1"/>
</dbReference>
<dbReference type="GO" id="GO:0005737">
    <property type="term" value="C:cytoplasm"/>
    <property type="evidence" value="ECO:0007669"/>
    <property type="project" value="UniProtKB-SubCell"/>
</dbReference>
<organism evidence="14 15">
    <name type="scientific">Corynebacterium bovis</name>
    <dbReference type="NCBI Taxonomy" id="36808"/>
    <lineage>
        <taxon>Bacteria</taxon>
        <taxon>Bacillati</taxon>
        <taxon>Actinomycetota</taxon>
        <taxon>Actinomycetes</taxon>
        <taxon>Mycobacteriales</taxon>
        <taxon>Corynebacteriaceae</taxon>
        <taxon>Corynebacterium</taxon>
    </lineage>
</organism>
<dbReference type="InterPro" id="IPR033656">
    <property type="entry name" value="HisRS_anticodon"/>
</dbReference>
<dbReference type="HAMAP" id="MF_00127">
    <property type="entry name" value="His_tRNA_synth"/>
    <property type="match status" value="1"/>
</dbReference>
<reference evidence="14 15" key="1">
    <citation type="submission" date="2018-01" db="EMBL/GenBank/DDBJ databases">
        <title>Twenty Corynebacterium bovis Genomes.</title>
        <authorList>
            <person name="Gulvik C.A."/>
        </authorList>
    </citation>
    <scope>NUCLEOTIDE SEQUENCE [LARGE SCALE GENOMIC DNA]</scope>
    <source>
        <strain evidence="14 15">F6900</strain>
    </source>
</reference>
<feature type="binding site" evidence="11">
    <location>
        <position position="138"/>
    </location>
    <ligand>
        <name>L-histidine</name>
        <dbReference type="ChEBI" id="CHEBI:57595"/>
    </ligand>
</feature>
<evidence type="ECO:0000313" key="15">
    <source>
        <dbReference type="Proteomes" id="UP000276526"/>
    </source>
</evidence>
<keyword evidence="5 10" id="KW-0547">Nucleotide-binding</keyword>
<dbReference type="Gene3D" id="3.40.50.800">
    <property type="entry name" value="Anticodon-binding domain"/>
    <property type="match status" value="1"/>
</dbReference>
<dbReference type="NCBIfam" id="TIGR00442">
    <property type="entry name" value="hisS"/>
    <property type="match status" value="1"/>
</dbReference>
<feature type="binding site" evidence="11">
    <location>
        <begin position="285"/>
        <end position="286"/>
    </location>
    <ligand>
        <name>L-histidine</name>
        <dbReference type="ChEBI" id="CHEBI:57595"/>
    </ligand>
</feature>
<protein>
    <recommendedName>
        <fullName evidence="10">Histidine--tRNA ligase</fullName>
        <ecNumber evidence="10">6.1.1.21</ecNumber>
    </recommendedName>
    <alternativeName>
        <fullName evidence="10">Histidyl-tRNA synthetase</fullName>
        <shortName evidence="10">HisRS</shortName>
    </alternativeName>
</protein>
<evidence type="ECO:0000256" key="8">
    <source>
        <dbReference type="ARBA" id="ARBA00023146"/>
    </source>
</evidence>
<comment type="catalytic activity">
    <reaction evidence="9 10">
        <text>tRNA(His) + L-histidine + ATP = L-histidyl-tRNA(His) + AMP + diphosphate + H(+)</text>
        <dbReference type="Rhea" id="RHEA:17313"/>
        <dbReference type="Rhea" id="RHEA-COMP:9665"/>
        <dbReference type="Rhea" id="RHEA-COMP:9689"/>
        <dbReference type="ChEBI" id="CHEBI:15378"/>
        <dbReference type="ChEBI" id="CHEBI:30616"/>
        <dbReference type="ChEBI" id="CHEBI:33019"/>
        <dbReference type="ChEBI" id="CHEBI:57595"/>
        <dbReference type="ChEBI" id="CHEBI:78442"/>
        <dbReference type="ChEBI" id="CHEBI:78527"/>
        <dbReference type="ChEBI" id="CHEBI:456215"/>
        <dbReference type="EC" id="6.1.1.21"/>
    </reaction>
</comment>
<dbReference type="Pfam" id="PF03129">
    <property type="entry name" value="HGTP_anticodon"/>
    <property type="match status" value="1"/>
</dbReference>